<dbReference type="SMART" id="SM00845">
    <property type="entry name" value="GatB_Yqey"/>
    <property type="match status" value="1"/>
</dbReference>
<evidence type="ECO:0000256" key="4">
    <source>
        <dbReference type="ARBA" id="ARBA00022741"/>
    </source>
</evidence>
<dbReference type="SUPFAM" id="SSF55931">
    <property type="entry name" value="Glutamine synthetase/guanido kinase"/>
    <property type="match status" value="1"/>
</dbReference>
<dbReference type="NCBIfam" id="TIGR00133">
    <property type="entry name" value="gatB"/>
    <property type="match status" value="1"/>
</dbReference>
<evidence type="ECO:0000256" key="6">
    <source>
        <dbReference type="ARBA" id="ARBA00022917"/>
    </source>
</evidence>
<organism evidence="12 13">
    <name type="scientific">Hydrogenoanaerobacterium saccharovorans</name>
    <dbReference type="NCBI Taxonomy" id="474960"/>
    <lineage>
        <taxon>Bacteria</taxon>
        <taxon>Bacillati</taxon>
        <taxon>Bacillota</taxon>
        <taxon>Clostridia</taxon>
        <taxon>Eubacteriales</taxon>
        <taxon>Oscillospiraceae</taxon>
        <taxon>Hydrogenoanaerobacterium</taxon>
    </lineage>
</organism>
<comment type="similarity">
    <text evidence="1 10">Belongs to the GatB/GatE family. GatB subfamily.</text>
</comment>
<proteinExistence type="inferred from homology"/>
<dbReference type="InterPro" id="IPR017959">
    <property type="entry name" value="Asn/Gln-tRNA_amidoTrfase_suB/E"/>
</dbReference>
<keyword evidence="4 10" id="KW-0547">Nucleotide-binding</keyword>
<dbReference type="HAMAP" id="MF_00121">
    <property type="entry name" value="GatB"/>
    <property type="match status" value="1"/>
</dbReference>
<comment type="catalytic activity">
    <reaction evidence="8 10">
        <text>L-aspartyl-tRNA(Asn) + L-glutamine + ATP + H2O = L-asparaginyl-tRNA(Asn) + L-glutamate + ADP + phosphate + 2 H(+)</text>
        <dbReference type="Rhea" id="RHEA:14513"/>
        <dbReference type="Rhea" id="RHEA-COMP:9674"/>
        <dbReference type="Rhea" id="RHEA-COMP:9677"/>
        <dbReference type="ChEBI" id="CHEBI:15377"/>
        <dbReference type="ChEBI" id="CHEBI:15378"/>
        <dbReference type="ChEBI" id="CHEBI:29985"/>
        <dbReference type="ChEBI" id="CHEBI:30616"/>
        <dbReference type="ChEBI" id="CHEBI:43474"/>
        <dbReference type="ChEBI" id="CHEBI:58359"/>
        <dbReference type="ChEBI" id="CHEBI:78515"/>
        <dbReference type="ChEBI" id="CHEBI:78516"/>
        <dbReference type="ChEBI" id="CHEBI:456216"/>
    </reaction>
</comment>
<dbReference type="NCBIfam" id="NF004014">
    <property type="entry name" value="PRK05477.1-4"/>
    <property type="match status" value="1"/>
</dbReference>
<dbReference type="PANTHER" id="PTHR11659:SF0">
    <property type="entry name" value="GLUTAMYL-TRNA(GLN) AMIDOTRANSFERASE SUBUNIT B, MITOCHONDRIAL"/>
    <property type="match status" value="1"/>
</dbReference>
<dbReference type="InterPro" id="IPR004413">
    <property type="entry name" value="GatB"/>
</dbReference>
<reference evidence="12 13" key="1">
    <citation type="journal article" date="2021" name="Sci. Rep.">
        <title>The distribution of antibiotic resistance genes in chicken gut microbiota commensals.</title>
        <authorList>
            <person name="Juricova H."/>
            <person name="Matiasovicova J."/>
            <person name="Kubasova T."/>
            <person name="Cejkova D."/>
            <person name="Rychlik I."/>
        </authorList>
    </citation>
    <scope>NUCLEOTIDE SEQUENCE [LARGE SCALE GENOMIC DNA]</scope>
    <source>
        <strain evidence="12 13">An564</strain>
    </source>
</reference>
<dbReference type="InterPro" id="IPR003789">
    <property type="entry name" value="Asn/Gln_tRNA_amidoTrase-B-like"/>
</dbReference>
<gene>
    <name evidence="10 12" type="primary">gatB</name>
    <name evidence="12" type="ORF">H9X81_07695</name>
</gene>
<keyword evidence="5 10" id="KW-0067">ATP-binding</keyword>
<dbReference type="InterPro" id="IPR018027">
    <property type="entry name" value="Asn/Gln_amidotransferase"/>
</dbReference>
<comment type="catalytic activity">
    <reaction evidence="9 10">
        <text>L-glutamyl-tRNA(Gln) + L-glutamine + ATP + H2O = L-glutaminyl-tRNA(Gln) + L-glutamate + ADP + phosphate + H(+)</text>
        <dbReference type="Rhea" id="RHEA:17521"/>
        <dbReference type="Rhea" id="RHEA-COMP:9681"/>
        <dbReference type="Rhea" id="RHEA-COMP:9684"/>
        <dbReference type="ChEBI" id="CHEBI:15377"/>
        <dbReference type="ChEBI" id="CHEBI:15378"/>
        <dbReference type="ChEBI" id="CHEBI:29985"/>
        <dbReference type="ChEBI" id="CHEBI:30616"/>
        <dbReference type="ChEBI" id="CHEBI:43474"/>
        <dbReference type="ChEBI" id="CHEBI:58359"/>
        <dbReference type="ChEBI" id="CHEBI:78520"/>
        <dbReference type="ChEBI" id="CHEBI:78521"/>
        <dbReference type="ChEBI" id="CHEBI:456216"/>
    </reaction>
</comment>
<dbReference type="InterPro" id="IPR006075">
    <property type="entry name" value="Asn/Gln-tRNA_Trfase_suB/E_cat"/>
</dbReference>
<evidence type="ECO:0000259" key="11">
    <source>
        <dbReference type="SMART" id="SM00845"/>
    </source>
</evidence>
<evidence type="ECO:0000256" key="1">
    <source>
        <dbReference type="ARBA" id="ARBA00005306"/>
    </source>
</evidence>
<accession>A0ABS2GQ12</accession>
<evidence type="ECO:0000256" key="5">
    <source>
        <dbReference type="ARBA" id="ARBA00022840"/>
    </source>
</evidence>
<dbReference type="Gene3D" id="1.10.150.380">
    <property type="entry name" value="GatB domain, N-terminal subdomain"/>
    <property type="match status" value="1"/>
</dbReference>
<dbReference type="PROSITE" id="PS01234">
    <property type="entry name" value="GATB"/>
    <property type="match status" value="1"/>
</dbReference>
<evidence type="ECO:0000313" key="13">
    <source>
        <dbReference type="Proteomes" id="UP000724149"/>
    </source>
</evidence>
<dbReference type="RefSeq" id="WP_177502944.1">
    <property type="nucleotide sequence ID" value="NZ_JACSNR010000007.1"/>
</dbReference>
<dbReference type="InterPro" id="IPR017958">
    <property type="entry name" value="Gln-tRNA_amidoTrfase_suB_CS"/>
</dbReference>
<evidence type="ECO:0000256" key="3">
    <source>
        <dbReference type="ARBA" id="ARBA00022598"/>
    </source>
</evidence>
<comment type="subunit">
    <text evidence="2 10">Heterotrimer of A, B and C subunits.</text>
</comment>
<keyword evidence="6 10" id="KW-0648">Protein biosynthesis</keyword>
<dbReference type="InterPro" id="IPR023168">
    <property type="entry name" value="GatB_Yqey_C_2"/>
</dbReference>
<dbReference type="Proteomes" id="UP000724149">
    <property type="component" value="Unassembled WGS sequence"/>
</dbReference>
<evidence type="ECO:0000256" key="2">
    <source>
        <dbReference type="ARBA" id="ARBA00011123"/>
    </source>
</evidence>
<dbReference type="SUPFAM" id="SSF89095">
    <property type="entry name" value="GatB/YqeY motif"/>
    <property type="match status" value="1"/>
</dbReference>
<name>A0ABS2GQ12_9FIRM</name>
<dbReference type="Gene3D" id="1.10.10.410">
    <property type="match status" value="1"/>
</dbReference>
<dbReference type="EMBL" id="JACSNR010000007">
    <property type="protein sequence ID" value="MBM6923570.1"/>
    <property type="molecule type" value="Genomic_DNA"/>
</dbReference>
<dbReference type="NCBIfam" id="NF004012">
    <property type="entry name" value="PRK05477.1-2"/>
    <property type="match status" value="1"/>
</dbReference>
<dbReference type="PANTHER" id="PTHR11659">
    <property type="entry name" value="GLUTAMYL-TRNA GLN AMIDOTRANSFERASE SUBUNIT B MITOCHONDRIAL AND PROKARYOTIC PET112-RELATED"/>
    <property type="match status" value="1"/>
</dbReference>
<comment type="caution">
    <text evidence="12">The sequence shown here is derived from an EMBL/GenBank/DDBJ whole genome shotgun (WGS) entry which is preliminary data.</text>
</comment>
<evidence type="ECO:0000313" key="12">
    <source>
        <dbReference type="EMBL" id="MBM6923570.1"/>
    </source>
</evidence>
<dbReference type="EC" id="6.3.5.-" evidence="10"/>
<feature type="domain" description="Asn/Gln amidotransferase" evidence="11">
    <location>
        <begin position="329"/>
        <end position="476"/>
    </location>
</feature>
<evidence type="ECO:0000256" key="8">
    <source>
        <dbReference type="ARBA" id="ARBA00047380"/>
    </source>
</evidence>
<evidence type="ECO:0000256" key="7">
    <source>
        <dbReference type="ARBA" id="ARBA00024799"/>
    </source>
</evidence>
<keyword evidence="3 10" id="KW-0436">Ligase</keyword>
<dbReference type="InterPro" id="IPR042114">
    <property type="entry name" value="GatB_C_1"/>
</dbReference>
<dbReference type="Pfam" id="PF02934">
    <property type="entry name" value="GatB_N"/>
    <property type="match status" value="1"/>
</dbReference>
<sequence>MDYEIVVGLEVHAELNTQTKIYCSCKNSFGSEVNSNCCPVCTGMPGSLPVLNEKVVDYAIRMGHALGCKINNVCKQDRKNYFYPDLPKAYQISQYDVPLCEHGHLDIIMDEEGNTKSIGVTRIHIEEDAGKLLHSDRFAGSLVDLNRCGVPLIEIVSEPDIRSSKEAKSYLDGIRAILGYLDISDCKMQEGSIRCDVNVSVRPKGSDTFGTRVEMKNVNSFSAAERAIDYEAARQIAVLEKGGVVLQETRRWDDVHGVNEVLRSKEDAQDYRYFPDPDLLTIVVDEEHVEELRRSIPELPVHRLQRYLKDYGLPYFDSNLLVENVDKAEFFEKTAALGAAPKSVTNWLLGDVTKVLNEKNCLLSDTKLTPEKLAEMIALIDKKEISNNAGKTVLDEIIFSDKTPAQVVEEKGLRQISDSSFLEKVADEVLAANPKAVEDYKKGKTNVVGFLVGQCMRASKGQGNPTTLREIMEKKLAAL</sequence>
<evidence type="ECO:0000256" key="9">
    <source>
        <dbReference type="ARBA" id="ARBA00047913"/>
    </source>
</evidence>
<protein>
    <recommendedName>
        <fullName evidence="10">Aspartyl/glutamyl-tRNA(Asn/Gln) amidotransferase subunit B</fullName>
        <shortName evidence="10">Asp/Glu-ADT subunit B</shortName>
        <ecNumber evidence="10">6.3.5.-</ecNumber>
    </recommendedName>
</protein>
<dbReference type="Pfam" id="PF02637">
    <property type="entry name" value="GatB_Yqey"/>
    <property type="match status" value="1"/>
</dbReference>
<dbReference type="InterPro" id="IPR014746">
    <property type="entry name" value="Gln_synth/guanido_kin_cat_dom"/>
</dbReference>
<keyword evidence="13" id="KW-1185">Reference proteome</keyword>
<evidence type="ECO:0000256" key="10">
    <source>
        <dbReference type="HAMAP-Rule" id="MF_00121"/>
    </source>
</evidence>
<comment type="function">
    <text evidence="7 10">Allows the formation of correctly charged Asn-tRNA(Asn) or Gln-tRNA(Gln) through the transamidation of misacylated Asp-tRNA(Asn) or Glu-tRNA(Gln) in organisms which lack either or both of asparaginyl-tRNA or glutaminyl-tRNA synthetases. The reaction takes place in the presence of glutamine and ATP through an activated phospho-Asp-tRNA(Asn) or phospho-Glu-tRNA(Gln).</text>
</comment>